<reference evidence="1 2" key="1">
    <citation type="submission" date="2005-03" db="EMBL/GenBank/DDBJ databases">
        <title>Brevibacillus brevis strain 47, complete genome.</title>
        <authorList>
            <person name="Hosoyama A."/>
            <person name="Yamada R."/>
            <person name="Hongo Y."/>
            <person name="Terui Y."/>
            <person name="Ankai A."/>
            <person name="Masuyama W."/>
            <person name="Sekiguchi M."/>
            <person name="Takeda T."/>
            <person name="Asano K."/>
            <person name="Ohji S."/>
            <person name="Ichikawa N."/>
            <person name="Narita S."/>
            <person name="Aoki N."/>
            <person name="Miura H."/>
            <person name="Matsushita S."/>
            <person name="Sekigawa T."/>
            <person name="Yamagata H."/>
            <person name="Yoshikawa H."/>
            <person name="Udaka S."/>
            <person name="Tanikawa S."/>
            <person name="Fujita N."/>
        </authorList>
    </citation>
    <scope>NUCLEOTIDE SEQUENCE [LARGE SCALE GENOMIC DNA]</scope>
    <source>
        <strain evidence="2">47 / JCM 6285 / NBRC 100599</strain>
    </source>
</reference>
<accession>C0ZEE7</accession>
<sequence length="34" mass="3803">MNLLVEPCKLVLKSGQGTVIFSRERVLSHDDFNG</sequence>
<dbReference type="Proteomes" id="UP000001877">
    <property type="component" value="Chromosome"/>
</dbReference>
<dbReference type="KEGG" id="bbe:BBR47_31790"/>
<keyword evidence="2" id="KW-1185">Reference proteome</keyword>
<gene>
    <name evidence="1" type="ordered locus">BBR47_31790</name>
</gene>
<name>C0ZEE7_BREBN</name>
<evidence type="ECO:0000313" key="2">
    <source>
        <dbReference type="Proteomes" id="UP000001877"/>
    </source>
</evidence>
<dbReference type="AlphaFoldDB" id="C0ZEE7"/>
<evidence type="ECO:0000313" key="1">
    <source>
        <dbReference type="EMBL" id="BAH44156.1"/>
    </source>
</evidence>
<organism evidence="1 2">
    <name type="scientific">Brevibacillus brevis (strain 47 / JCM 6285 / NBRC 100599)</name>
    <dbReference type="NCBI Taxonomy" id="358681"/>
    <lineage>
        <taxon>Bacteria</taxon>
        <taxon>Bacillati</taxon>
        <taxon>Bacillota</taxon>
        <taxon>Bacilli</taxon>
        <taxon>Bacillales</taxon>
        <taxon>Paenibacillaceae</taxon>
        <taxon>Brevibacillus</taxon>
    </lineage>
</organism>
<proteinExistence type="predicted"/>
<protein>
    <submittedName>
        <fullName evidence="1">Uncharacterized protein</fullName>
    </submittedName>
</protein>
<dbReference type="HOGENOM" id="CLU_3372480_0_0_9"/>
<dbReference type="EMBL" id="AP008955">
    <property type="protein sequence ID" value="BAH44156.1"/>
    <property type="molecule type" value="Genomic_DNA"/>
</dbReference>